<keyword evidence="2" id="KW-1185">Reference proteome</keyword>
<dbReference type="EMBL" id="JANPWB010000009">
    <property type="protein sequence ID" value="KAJ1151769.1"/>
    <property type="molecule type" value="Genomic_DNA"/>
</dbReference>
<name>A0AAV7RG11_PLEWA</name>
<evidence type="ECO:0000313" key="2">
    <source>
        <dbReference type="Proteomes" id="UP001066276"/>
    </source>
</evidence>
<sequence length="138" mass="16089">MVTSGSLFSFRFTDAGFESHTRGTASRRNMRTLRFYYNLIWKCEFDLQLIYQIISMNIVDVLTKMVNPISQEKRNTIHLMNLNTVSAHLHVALALEKFYKPMAVLDLNPNVLYVWKNAEDQKIVDVSQSQCYCAKQME</sequence>
<organism evidence="1 2">
    <name type="scientific">Pleurodeles waltl</name>
    <name type="common">Iberian ribbed newt</name>
    <dbReference type="NCBI Taxonomy" id="8319"/>
    <lineage>
        <taxon>Eukaryota</taxon>
        <taxon>Metazoa</taxon>
        <taxon>Chordata</taxon>
        <taxon>Craniata</taxon>
        <taxon>Vertebrata</taxon>
        <taxon>Euteleostomi</taxon>
        <taxon>Amphibia</taxon>
        <taxon>Batrachia</taxon>
        <taxon>Caudata</taxon>
        <taxon>Salamandroidea</taxon>
        <taxon>Salamandridae</taxon>
        <taxon>Pleurodelinae</taxon>
        <taxon>Pleurodeles</taxon>
    </lineage>
</organism>
<gene>
    <name evidence="1" type="ORF">NDU88_004549</name>
</gene>
<accession>A0AAV7RG11</accession>
<evidence type="ECO:0000313" key="1">
    <source>
        <dbReference type="EMBL" id="KAJ1151769.1"/>
    </source>
</evidence>
<dbReference type="Proteomes" id="UP001066276">
    <property type="component" value="Chromosome 5"/>
</dbReference>
<comment type="caution">
    <text evidence="1">The sequence shown here is derived from an EMBL/GenBank/DDBJ whole genome shotgun (WGS) entry which is preliminary data.</text>
</comment>
<dbReference type="AlphaFoldDB" id="A0AAV7RG11"/>
<proteinExistence type="predicted"/>
<reference evidence="1" key="1">
    <citation type="journal article" date="2022" name="bioRxiv">
        <title>Sequencing and chromosome-scale assembly of the giantPleurodeles waltlgenome.</title>
        <authorList>
            <person name="Brown T."/>
            <person name="Elewa A."/>
            <person name="Iarovenko S."/>
            <person name="Subramanian E."/>
            <person name="Araus A.J."/>
            <person name="Petzold A."/>
            <person name="Susuki M."/>
            <person name="Suzuki K.-i.T."/>
            <person name="Hayashi T."/>
            <person name="Toyoda A."/>
            <person name="Oliveira C."/>
            <person name="Osipova E."/>
            <person name="Leigh N.D."/>
            <person name="Simon A."/>
            <person name="Yun M.H."/>
        </authorList>
    </citation>
    <scope>NUCLEOTIDE SEQUENCE</scope>
    <source>
        <strain evidence="1">20211129_DDA</strain>
        <tissue evidence="1">Liver</tissue>
    </source>
</reference>
<protein>
    <submittedName>
        <fullName evidence="1">Uncharacterized protein</fullName>
    </submittedName>
</protein>